<keyword evidence="3" id="KW-0378">Hydrolase</keyword>
<dbReference type="InterPro" id="IPR006879">
    <property type="entry name" value="YdjC-like"/>
</dbReference>
<evidence type="ECO:0000256" key="5">
    <source>
        <dbReference type="ARBA" id="ARBA00023277"/>
    </source>
</evidence>
<evidence type="ECO:0000256" key="4">
    <source>
        <dbReference type="ARBA" id="ARBA00022842"/>
    </source>
</evidence>
<feature type="region of interest" description="Disordered" evidence="6">
    <location>
        <begin position="1"/>
        <end position="35"/>
    </location>
</feature>
<dbReference type="Gene3D" id="3.20.20.370">
    <property type="entry name" value="Glycoside hydrolase/deacetylase"/>
    <property type="match status" value="1"/>
</dbReference>
<evidence type="ECO:0000313" key="8">
    <source>
        <dbReference type="Proteomes" id="UP000269265"/>
    </source>
</evidence>
<name>A0A3R8S6R3_9BURK</name>
<evidence type="ECO:0000256" key="1">
    <source>
        <dbReference type="ARBA" id="ARBA00001946"/>
    </source>
</evidence>
<feature type="compositionally biased region" description="Low complexity" evidence="6">
    <location>
        <begin position="23"/>
        <end position="32"/>
    </location>
</feature>
<evidence type="ECO:0000313" key="7">
    <source>
        <dbReference type="EMBL" id="RRS02819.1"/>
    </source>
</evidence>
<proteinExistence type="predicted"/>
<keyword evidence="2" id="KW-0479">Metal-binding</keyword>
<organism evidence="7 8">
    <name type="scientific">Aquabacterium soli</name>
    <dbReference type="NCBI Taxonomy" id="2493092"/>
    <lineage>
        <taxon>Bacteria</taxon>
        <taxon>Pseudomonadati</taxon>
        <taxon>Pseudomonadota</taxon>
        <taxon>Betaproteobacteria</taxon>
        <taxon>Burkholderiales</taxon>
        <taxon>Aquabacterium</taxon>
    </lineage>
</organism>
<dbReference type="GO" id="GO:0019213">
    <property type="term" value="F:deacetylase activity"/>
    <property type="evidence" value="ECO:0007669"/>
    <property type="project" value="TreeGrafter"/>
</dbReference>
<evidence type="ECO:0000256" key="6">
    <source>
        <dbReference type="SAM" id="MobiDB-lite"/>
    </source>
</evidence>
<protein>
    <submittedName>
        <fullName evidence="7">ChbG/HpnK family deacetylase</fullName>
    </submittedName>
</protein>
<keyword evidence="5" id="KW-0119">Carbohydrate metabolism</keyword>
<dbReference type="GO" id="GO:0046872">
    <property type="term" value="F:metal ion binding"/>
    <property type="evidence" value="ECO:0007669"/>
    <property type="project" value="UniProtKB-KW"/>
</dbReference>
<comment type="caution">
    <text evidence="7">The sequence shown here is derived from an EMBL/GenBank/DDBJ whole genome shotgun (WGS) entry which is preliminary data.</text>
</comment>
<comment type="cofactor">
    <cofactor evidence="1">
        <name>Mg(2+)</name>
        <dbReference type="ChEBI" id="CHEBI:18420"/>
    </cofactor>
</comment>
<reference evidence="7 8" key="1">
    <citation type="submission" date="2018-12" db="EMBL/GenBank/DDBJ databases">
        <title>The whole draft genome of Aquabacterium sp. SJQ9.</title>
        <authorList>
            <person name="Sun L."/>
            <person name="Gao X."/>
            <person name="Chen W."/>
            <person name="Huang K."/>
        </authorList>
    </citation>
    <scope>NUCLEOTIDE SEQUENCE [LARGE SCALE GENOMIC DNA]</scope>
    <source>
        <strain evidence="7 8">SJQ9</strain>
    </source>
</reference>
<dbReference type="InterPro" id="IPR011330">
    <property type="entry name" value="Glyco_hydro/deAcase_b/a-brl"/>
</dbReference>
<dbReference type="PANTHER" id="PTHR31609">
    <property type="entry name" value="YDJC DEACETYLASE FAMILY MEMBER"/>
    <property type="match status" value="1"/>
</dbReference>
<dbReference type="GO" id="GO:0016787">
    <property type="term" value="F:hydrolase activity"/>
    <property type="evidence" value="ECO:0007669"/>
    <property type="project" value="UniProtKB-KW"/>
</dbReference>
<dbReference type="PANTHER" id="PTHR31609:SF1">
    <property type="entry name" value="CARBOHYDRATE DEACETYLASE"/>
    <property type="match status" value="1"/>
</dbReference>
<dbReference type="GO" id="GO:0005975">
    <property type="term" value="P:carbohydrate metabolic process"/>
    <property type="evidence" value="ECO:0007669"/>
    <property type="project" value="InterPro"/>
</dbReference>
<evidence type="ECO:0000256" key="2">
    <source>
        <dbReference type="ARBA" id="ARBA00022723"/>
    </source>
</evidence>
<dbReference type="Proteomes" id="UP000269265">
    <property type="component" value="Unassembled WGS sequence"/>
</dbReference>
<evidence type="ECO:0000256" key="3">
    <source>
        <dbReference type="ARBA" id="ARBA00022801"/>
    </source>
</evidence>
<gene>
    <name evidence="7" type="ORF">EIP75_18800</name>
</gene>
<dbReference type="SUPFAM" id="SSF88713">
    <property type="entry name" value="Glycoside hydrolase/deacetylase"/>
    <property type="match status" value="1"/>
</dbReference>
<sequence length="344" mass="37986">MRTHWPTLAARHSARSRPRRRPSAPALPCSRPGRTTASCAIGHEHPDAQTLLKEASLLNSEQRVSKTRICICVDDFGLSEGVNTAVLTLVAQRRVHATSCMVFAPAWVGGAAALHQLDGHRMDIGLHLDFTEYTSQPSMRHSLRALIVKSMFGLLDTAEIRAEIQAQFDAFERAMGRRPDFIDGHQHVHQLPCIRDMLVAEMQQRYGHARPWIRISQGLPFGAEVRTSGWRVAVKSAVISVLGSRALSGLARRAGIARNGRLLGIHGFGSDEEGYRSQLEKWLNAATDTDLLMCHPSAQASADDPIGEAREIEFLVLQGAVLPRMLAERGISLLPMSQMRCTQR</sequence>
<accession>A0A3R8S6R3</accession>
<dbReference type="Pfam" id="PF04794">
    <property type="entry name" value="YdjC"/>
    <property type="match status" value="1"/>
</dbReference>
<dbReference type="AlphaFoldDB" id="A0A3R8S6R3"/>
<keyword evidence="8" id="KW-1185">Reference proteome</keyword>
<keyword evidence="4" id="KW-0460">Magnesium</keyword>
<dbReference type="CDD" id="cd10807">
    <property type="entry name" value="YdjC_like_3"/>
    <property type="match status" value="1"/>
</dbReference>
<feature type="compositionally biased region" description="Basic residues" evidence="6">
    <location>
        <begin position="12"/>
        <end position="22"/>
    </location>
</feature>
<dbReference type="EMBL" id="RSED01000018">
    <property type="protein sequence ID" value="RRS02819.1"/>
    <property type="molecule type" value="Genomic_DNA"/>
</dbReference>